<dbReference type="SUPFAM" id="SSF54534">
    <property type="entry name" value="FKBP-like"/>
    <property type="match status" value="2"/>
</dbReference>
<feature type="domain" description="PPIase FKBP-type" evidence="8">
    <location>
        <begin position="183"/>
        <end position="268"/>
    </location>
</feature>
<dbReference type="KEGG" id="lrs:PX52LOC_02165"/>
<evidence type="ECO:0000256" key="5">
    <source>
        <dbReference type="PROSITE-ProRule" id="PRU00277"/>
    </source>
</evidence>
<feature type="signal peptide" evidence="7">
    <location>
        <begin position="1"/>
        <end position="20"/>
    </location>
</feature>
<dbReference type="EC" id="5.2.1.8" evidence="6"/>
<comment type="similarity">
    <text evidence="2 6">Belongs to the FKBP-type PPIase family.</text>
</comment>
<reference evidence="10" key="1">
    <citation type="submission" date="2019-08" db="EMBL/GenBank/DDBJ databases">
        <title>Limnoglobus roseus gen. nov., sp. nov., a novel freshwater planctomycete with a giant genome from the family Gemmataceae.</title>
        <authorList>
            <person name="Kulichevskaya I.S."/>
            <person name="Naumoff D.G."/>
            <person name="Miroshnikov K."/>
            <person name="Ivanova A."/>
            <person name="Philippov D.A."/>
            <person name="Hakobyan A."/>
            <person name="Rijpstra I.C."/>
            <person name="Sinninghe Damste J.S."/>
            <person name="Liesack W."/>
            <person name="Dedysh S.N."/>
        </authorList>
    </citation>
    <scope>NUCLEOTIDE SEQUENCE [LARGE SCALE GENOMIC DNA]</scope>
    <source>
        <strain evidence="10">PX52</strain>
    </source>
</reference>
<dbReference type="PANTHER" id="PTHR43811:SF19">
    <property type="entry name" value="39 KDA FK506-BINDING NUCLEAR PROTEIN"/>
    <property type="match status" value="1"/>
</dbReference>
<keyword evidence="10" id="KW-1185">Reference proteome</keyword>
<proteinExistence type="inferred from homology"/>
<dbReference type="Pfam" id="PF00254">
    <property type="entry name" value="FKBP_C"/>
    <property type="match status" value="2"/>
</dbReference>
<dbReference type="PANTHER" id="PTHR43811">
    <property type="entry name" value="FKBP-TYPE PEPTIDYL-PROLYL CIS-TRANS ISOMERASE FKPA"/>
    <property type="match status" value="1"/>
</dbReference>
<keyword evidence="4 5" id="KW-0413">Isomerase</keyword>
<evidence type="ECO:0000256" key="6">
    <source>
        <dbReference type="RuleBase" id="RU003915"/>
    </source>
</evidence>
<evidence type="ECO:0000256" key="1">
    <source>
        <dbReference type="ARBA" id="ARBA00000971"/>
    </source>
</evidence>
<feature type="chain" id="PRO_5023145342" description="Peptidyl-prolyl cis-trans isomerase" evidence="7">
    <location>
        <begin position="21"/>
        <end position="268"/>
    </location>
</feature>
<dbReference type="FunFam" id="3.10.50.40:FF:000006">
    <property type="entry name" value="Peptidyl-prolyl cis-trans isomerase"/>
    <property type="match status" value="1"/>
</dbReference>
<dbReference type="GO" id="GO:0003755">
    <property type="term" value="F:peptidyl-prolyl cis-trans isomerase activity"/>
    <property type="evidence" value="ECO:0007669"/>
    <property type="project" value="UniProtKB-UniRule"/>
</dbReference>
<protein>
    <recommendedName>
        <fullName evidence="6">Peptidyl-prolyl cis-trans isomerase</fullName>
        <ecNumber evidence="6">5.2.1.8</ecNumber>
    </recommendedName>
</protein>
<dbReference type="RefSeq" id="WP_168218917.1">
    <property type="nucleotide sequence ID" value="NZ_CP042425.1"/>
</dbReference>
<evidence type="ECO:0000256" key="3">
    <source>
        <dbReference type="ARBA" id="ARBA00023110"/>
    </source>
</evidence>
<keyword evidence="7" id="KW-0732">Signal</keyword>
<evidence type="ECO:0000259" key="8">
    <source>
        <dbReference type="PROSITE" id="PS50059"/>
    </source>
</evidence>
<evidence type="ECO:0000256" key="7">
    <source>
        <dbReference type="SAM" id="SignalP"/>
    </source>
</evidence>
<dbReference type="EMBL" id="CP042425">
    <property type="protein sequence ID" value="QEL15250.1"/>
    <property type="molecule type" value="Genomic_DNA"/>
</dbReference>
<evidence type="ECO:0000256" key="2">
    <source>
        <dbReference type="ARBA" id="ARBA00006577"/>
    </source>
</evidence>
<name>A0A5C1A957_9BACT</name>
<feature type="domain" description="PPIase FKBP-type" evidence="8">
    <location>
        <begin position="62"/>
        <end position="148"/>
    </location>
</feature>
<evidence type="ECO:0000313" key="10">
    <source>
        <dbReference type="Proteomes" id="UP000324974"/>
    </source>
</evidence>
<dbReference type="PROSITE" id="PS50059">
    <property type="entry name" value="FKBP_PPIASE"/>
    <property type="match status" value="2"/>
</dbReference>
<organism evidence="9 10">
    <name type="scientific">Limnoglobus roseus</name>
    <dbReference type="NCBI Taxonomy" id="2598579"/>
    <lineage>
        <taxon>Bacteria</taxon>
        <taxon>Pseudomonadati</taxon>
        <taxon>Planctomycetota</taxon>
        <taxon>Planctomycetia</taxon>
        <taxon>Gemmatales</taxon>
        <taxon>Gemmataceae</taxon>
        <taxon>Limnoglobus</taxon>
    </lineage>
</organism>
<accession>A0A5C1A957</accession>
<gene>
    <name evidence="9" type="ORF">PX52LOC_02165</name>
</gene>
<comment type="catalytic activity">
    <reaction evidence="1 5 6">
        <text>[protein]-peptidylproline (omega=180) = [protein]-peptidylproline (omega=0)</text>
        <dbReference type="Rhea" id="RHEA:16237"/>
        <dbReference type="Rhea" id="RHEA-COMP:10747"/>
        <dbReference type="Rhea" id="RHEA-COMP:10748"/>
        <dbReference type="ChEBI" id="CHEBI:83833"/>
        <dbReference type="ChEBI" id="CHEBI:83834"/>
        <dbReference type="EC" id="5.2.1.8"/>
    </reaction>
</comment>
<keyword evidence="3 5" id="KW-0697">Rotamase</keyword>
<sequence>MTRFVLLLGLSLALGGTAAAEDKKEAPKLPALDAKEWKELKDGDGLKVWDVKEGKGEAAAKDAIVTIHYTGWLTDGTVFDSSVVRDKQATFPLGRLIQGWQRGIPGMKPGSVRRLHIPWKLAYGEDGRPPKIPEKADLVFEIELFAVHNLPAADAKEWKAVKDVEGLKYWDTVEGKGDAVVADATVTIHYAGWTLDGKVFDTSLGKEEATFPLGNLIQGWQKGIPGMKPGGIRRLYIPWNMAYGERGSPPNIPPKADLIFEIELSGSK</sequence>
<dbReference type="InterPro" id="IPR046357">
    <property type="entry name" value="PPIase_dom_sf"/>
</dbReference>
<dbReference type="InterPro" id="IPR001179">
    <property type="entry name" value="PPIase_FKBP_dom"/>
</dbReference>
<dbReference type="Gene3D" id="3.10.50.40">
    <property type="match status" value="2"/>
</dbReference>
<dbReference type="Proteomes" id="UP000324974">
    <property type="component" value="Chromosome"/>
</dbReference>
<evidence type="ECO:0000313" key="9">
    <source>
        <dbReference type="EMBL" id="QEL15250.1"/>
    </source>
</evidence>
<dbReference type="AlphaFoldDB" id="A0A5C1A957"/>
<evidence type="ECO:0000256" key="4">
    <source>
        <dbReference type="ARBA" id="ARBA00023235"/>
    </source>
</evidence>